<dbReference type="EMBL" id="CM037155">
    <property type="protein sequence ID" value="KAH7848020.1"/>
    <property type="molecule type" value="Genomic_DNA"/>
</dbReference>
<dbReference type="Proteomes" id="UP000828048">
    <property type="component" value="Chromosome 5"/>
</dbReference>
<accession>A0ACB7Y4Z5</accession>
<organism evidence="1 2">
    <name type="scientific">Vaccinium darrowii</name>
    <dbReference type="NCBI Taxonomy" id="229202"/>
    <lineage>
        <taxon>Eukaryota</taxon>
        <taxon>Viridiplantae</taxon>
        <taxon>Streptophyta</taxon>
        <taxon>Embryophyta</taxon>
        <taxon>Tracheophyta</taxon>
        <taxon>Spermatophyta</taxon>
        <taxon>Magnoliopsida</taxon>
        <taxon>eudicotyledons</taxon>
        <taxon>Gunneridae</taxon>
        <taxon>Pentapetalae</taxon>
        <taxon>asterids</taxon>
        <taxon>Ericales</taxon>
        <taxon>Ericaceae</taxon>
        <taxon>Vaccinioideae</taxon>
        <taxon>Vaccinieae</taxon>
        <taxon>Vaccinium</taxon>
    </lineage>
</organism>
<evidence type="ECO:0000313" key="1">
    <source>
        <dbReference type="EMBL" id="KAH7848020.1"/>
    </source>
</evidence>
<proteinExistence type="predicted"/>
<sequence length="192" mass="21470">MNNPQEGTKEKIDHEEDRNVFKHEQNLIDFLDLDATHSASKTPQESDSDPPRVFSCNYCQRKFFSSQALGGHQNAHKRERTLAKKGPKRGFPTLCNSAHFNLASLPLYRNRTLGIKVHSMIHKPNYTQNPSGIIRCLYGQGGWSRLPMDQQPAVGRYDTMRMVAAASPADGAGGALICCDLPLVVNPFFKKD</sequence>
<comment type="caution">
    <text evidence="1">The sequence shown here is derived from an EMBL/GenBank/DDBJ whole genome shotgun (WGS) entry which is preliminary data.</text>
</comment>
<keyword evidence="2" id="KW-1185">Reference proteome</keyword>
<evidence type="ECO:0000313" key="2">
    <source>
        <dbReference type="Proteomes" id="UP000828048"/>
    </source>
</evidence>
<reference evidence="1 2" key="1">
    <citation type="journal article" date="2021" name="Hortic Res">
        <title>High-quality reference genome and annotation aids understanding of berry development for evergreen blueberry (Vaccinium darrowii).</title>
        <authorList>
            <person name="Yu J."/>
            <person name="Hulse-Kemp A.M."/>
            <person name="Babiker E."/>
            <person name="Staton M."/>
        </authorList>
    </citation>
    <scope>NUCLEOTIDE SEQUENCE [LARGE SCALE GENOMIC DNA]</scope>
    <source>
        <strain evidence="2">cv. NJ 8807/NJ 8810</strain>
        <tissue evidence="1">Young leaf</tissue>
    </source>
</reference>
<gene>
    <name evidence="1" type="ORF">Vadar_032907</name>
</gene>
<protein>
    <submittedName>
        <fullName evidence="1">Uncharacterized protein</fullName>
    </submittedName>
</protein>
<name>A0ACB7Y4Z5_9ERIC</name>